<gene>
    <name evidence="2" type="ORF">SK128_006674</name>
</gene>
<comment type="caution">
    <text evidence="2">The sequence shown here is derived from an EMBL/GenBank/DDBJ whole genome shotgun (WGS) entry which is preliminary data.</text>
</comment>
<keyword evidence="1" id="KW-0732">Signal</keyword>
<accession>A0AAN8WID3</accession>
<feature type="non-terminal residue" evidence="2">
    <location>
        <position position="133"/>
    </location>
</feature>
<dbReference type="AlphaFoldDB" id="A0AAN8WID3"/>
<dbReference type="Proteomes" id="UP001381693">
    <property type="component" value="Unassembled WGS sequence"/>
</dbReference>
<proteinExistence type="predicted"/>
<protein>
    <submittedName>
        <fullName evidence="2">Uncharacterized protein</fullName>
    </submittedName>
</protein>
<dbReference type="EMBL" id="JAXCGZ010019026">
    <property type="protein sequence ID" value="KAK7066777.1"/>
    <property type="molecule type" value="Genomic_DNA"/>
</dbReference>
<feature type="chain" id="PRO_5042820148" evidence="1">
    <location>
        <begin position="26"/>
        <end position="133"/>
    </location>
</feature>
<feature type="signal peptide" evidence="1">
    <location>
        <begin position="1"/>
        <end position="25"/>
    </location>
</feature>
<evidence type="ECO:0000256" key="1">
    <source>
        <dbReference type="SAM" id="SignalP"/>
    </source>
</evidence>
<reference evidence="2 3" key="1">
    <citation type="submission" date="2023-11" db="EMBL/GenBank/DDBJ databases">
        <title>Halocaridina rubra genome assembly.</title>
        <authorList>
            <person name="Smith C."/>
        </authorList>
    </citation>
    <scope>NUCLEOTIDE SEQUENCE [LARGE SCALE GENOMIC DNA]</scope>
    <source>
        <strain evidence="2">EP-1</strain>
        <tissue evidence="2">Whole</tissue>
    </source>
</reference>
<organism evidence="2 3">
    <name type="scientific">Halocaridina rubra</name>
    <name type="common">Hawaiian red shrimp</name>
    <dbReference type="NCBI Taxonomy" id="373956"/>
    <lineage>
        <taxon>Eukaryota</taxon>
        <taxon>Metazoa</taxon>
        <taxon>Ecdysozoa</taxon>
        <taxon>Arthropoda</taxon>
        <taxon>Crustacea</taxon>
        <taxon>Multicrustacea</taxon>
        <taxon>Malacostraca</taxon>
        <taxon>Eumalacostraca</taxon>
        <taxon>Eucarida</taxon>
        <taxon>Decapoda</taxon>
        <taxon>Pleocyemata</taxon>
        <taxon>Caridea</taxon>
        <taxon>Atyoidea</taxon>
        <taxon>Atyidae</taxon>
        <taxon>Halocaridina</taxon>
    </lineage>
</organism>
<sequence length="133" mass="15025">MMKIQLNIVFVIIIFVTLASTGAKASVMHRRRHSRSRGHVAKLQDTVDQLLLRQETHHILLENIQKALQELQKERKPVSLTSSSVLASIEAEGVALSALGERMKEVRGTLTEALQAEERLDDMALLRQELNYL</sequence>
<evidence type="ECO:0000313" key="3">
    <source>
        <dbReference type="Proteomes" id="UP001381693"/>
    </source>
</evidence>
<keyword evidence="3" id="KW-1185">Reference proteome</keyword>
<evidence type="ECO:0000313" key="2">
    <source>
        <dbReference type="EMBL" id="KAK7066777.1"/>
    </source>
</evidence>
<name>A0AAN8WID3_HALRR</name>